<feature type="compositionally biased region" description="Gly residues" evidence="1">
    <location>
        <begin position="866"/>
        <end position="875"/>
    </location>
</feature>
<feature type="region of interest" description="Disordered" evidence="1">
    <location>
        <begin position="565"/>
        <end position="922"/>
    </location>
</feature>
<dbReference type="AlphaFoldDB" id="A0A8K0L3T9"/>
<feature type="signal peptide" evidence="2">
    <location>
        <begin position="1"/>
        <end position="24"/>
    </location>
</feature>
<dbReference type="EMBL" id="JAESVG020000004">
    <property type="protein sequence ID" value="KAG8627678.1"/>
    <property type="molecule type" value="Genomic_DNA"/>
</dbReference>
<proteinExistence type="predicted"/>
<gene>
    <name evidence="3" type="ORF">KVT40_003551</name>
</gene>
<feature type="chain" id="PRO_5035470471" description="Het-C-domain-containing protein" evidence="2">
    <location>
        <begin position="25"/>
        <end position="922"/>
    </location>
</feature>
<dbReference type="OrthoDB" id="2506204at2759"/>
<name>A0A8K0L3T9_9PEZI</name>
<comment type="caution">
    <text evidence="3">The sequence shown here is derived from an EMBL/GenBank/DDBJ whole genome shotgun (WGS) entry which is preliminary data.</text>
</comment>
<dbReference type="PANTHER" id="PTHR14905:SF7">
    <property type="entry name" value="VON WILLEBRAND FACTOR A DOMAIN-CONTAINING PROTEIN 7"/>
    <property type="match status" value="1"/>
</dbReference>
<dbReference type="Pfam" id="PF07217">
    <property type="entry name" value="Het-C"/>
    <property type="match status" value="1"/>
</dbReference>
<evidence type="ECO:0000313" key="4">
    <source>
        <dbReference type="Proteomes" id="UP000809789"/>
    </source>
</evidence>
<organism evidence="3 4">
    <name type="scientific">Elsinoe batatas</name>
    <dbReference type="NCBI Taxonomy" id="2601811"/>
    <lineage>
        <taxon>Eukaryota</taxon>
        <taxon>Fungi</taxon>
        <taxon>Dikarya</taxon>
        <taxon>Ascomycota</taxon>
        <taxon>Pezizomycotina</taxon>
        <taxon>Dothideomycetes</taxon>
        <taxon>Dothideomycetidae</taxon>
        <taxon>Myriangiales</taxon>
        <taxon>Elsinoaceae</taxon>
        <taxon>Elsinoe</taxon>
    </lineage>
</organism>
<protein>
    <recommendedName>
        <fullName evidence="5">Het-C-domain-containing protein</fullName>
    </recommendedName>
</protein>
<evidence type="ECO:0000256" key="1">
    <source>
        <dbReference type="SAM" id="MobiDB-lite"/>
    </source>
</evidence>
<sequence>MAYTKTFFLLLLVALVLLPQPTAAFGAGNIASISKVEGQNWRHGDIEDMLKTVATLKGHKWTSMMIKRVYFGNWLRDYSQAVDVGTLKGVPASTIRVLIWVLAFMTFGYATAEFEVTDERLGCYRPEEHIDNPKDYADNEDARKYDKRLRGPVLREELEVDPQTGMKNYIANERGGWATSAGYVKFSVQRSIHYGRLYTSGPNKGREEDLCEALRCLGQALHCLEDFGAHTQYVELALRELGHHNVFPHVGSGTEINVRGKRIFPLVTGTFGGVDFLHSVLGEASDHVTQSEVDDMNEVLGSAQSGKRSTGGNGSDIGDLTGILKLIPGTSDLATEAENLQRDADSQSRGFGGGDNYSSTRGGDFGGESDRAFNPMSAMGGSGGKPTTDPQEIVKKIYPILQFRDNVVRTIDGIVSKIPGLESAIEKLTETVTLFVMRLLAPYIMPLIGAASQGLKQGSSAVVDSSAKQQYIVFDQPQSSDPTHSMLSKDHFSNVLNEPAGRVAAAILQYAAPRILYAWEHPEVPEQQVLDDVVRVFHHPALRDENNEAHRNMFRVVEKWVQSRPDRGRDLDQVLSKESVRAGRNHKAQSMPEGGIPNPFGGPGAVLGGNAGHAHGPIGGGQARGFDSTPVNPPASHGGYGGVYTEPSAPSHGYGRNTGGYDSGSHGGGYGGSSHETRPARHGRDDDSDNRPYGGRRDDDDDKYGSSYRQRPGSPGYGGRGHATHGSHGGSSHGGDTYGQQSSGYGQQSSVYGQETSGYGQQSSGYGHQSSGYGQQSSGYGQQSSGYGEQTSGYDQHQSSGYGSGGHDNSSSGYGGSSYDRPSHGSSYEQPSYGGSTGGYGSGRNDDSSYGQQSGGYGQSSYGDNSGYGGQQGGYGRRDDDYGRRDDDDDDRRRRNQDSYGQGGYQQQQGGYGSGGYSGSGY</sequence>
<keyword evidence="2" id="KW-0732">Signal</keyword>
<feature type="compositionally biased region" description="Gly residues" evidence="1">
    <location>
        <begin position="601"/>
        <end position="623"/>
    </location>
</feature>
<feature type="compositionally biased region" description="Low complexity" evidence="1">
    <location>
        <begin position="738"/>
        <end position="812"/>
    </location>
</feature>
<feature type="region of interest" description="Disordered" evidence="1">
    <location>
        <begin position="337"/>
        <end position="390"/>
    </location>
</feature>
<evidence type="ECO:0000256" key="2">
    <source>
        <dbReference type="SAM" id="SignalP"/>
    </source>
</evidence>
<feature type="compositionally biased region" description="Basic and acidic residues" evidence="1">
    <location>
        <begin position="675"/>
        <end position="685"/>
    </location>
</feature>
<dbReference type="InterPro" id="IPR010816">
    <property type="entry name" value="Het-C"/>
</dbReference>
<accession>A0A8K0L3T9</accession>
<reference evidence="3" key="1">
    <citation type="submission" date="2021-07" db="EMBL/GenBank/DDBJ databases">
        <title>Elsinoe batatas strain:CRI-CJ2 Genome sequencing and assembly.</title>
        <authorList>
            <person name="Huang L."/>
        </authorList>
    </citation>
    <scope>NUCLEOTIDE SEQUENCE</scope>
    <source>
        <strain evidence="3">CRI-CJ2</strain>
    </source>
</reference>
<feature type="compositionally biased region" description="Basic and acidic residues" evidence="1">
    <location>
        <begin position="876"/>
        <end position="897"/>
    </location>
</feature>
<evidence type="ECO:0008006" key="5">
    <source>
        <dbReference type="Google" id="ProtNLM"/>
    </source>
</evidence>
<evidence type="ECO:0000313" key="3">
    <source>
        <dbReference type="EMBL" id="KAG8627678.1"/>
    </source>
</evidence>
<dbReference type="PANTHER" id="PTHR14905">
    <property type="entry name" value="NG37"/>
    <property type="match status" value="1"/>
</dbReference>
<dbReference type="Proteomes" id="UP000809789">
    <property type="component" value="Unassembled WGS sequence"/>
</dbReference>
<feature type="compositionally biased region" description="Gly residues" evidence="1">
    <location>
        <begin position="656"/>
        <end position="672"/>
    </location>
</feature>
<feature type="compositionally biased region" description="Gly residues" evidence="1">
    <location>
        <begin position="715"/>
        <end position="737"/>
    </location>
</feature>
<feature type="compositionally biased region" description="Gly residues" evidence="1">
    <location>
        <begin position="910"/>
        <end position="922"/>
    </location>
</feature>
<dbReference type="InterPro" id="IPR052577">
    <property type="entry name" value="VWA7"/>
</dbReference>
<keyword evidence="4" id="KW-1185">Reference proteome</keyword>